<evidence type="ECO:0000256" key="6">
    <source>
        <dbReference type="ARBA" id="ARBA00022692"/>
    </source>
</evidence>
<dbReference type="InterPro" id="IPR004842">
    <property type="entry name" value="SLC12A_fam"/>
</dbReference>
<reference evidence="30" key="3">
    <citation type="submission" date="2025-09" db="UniProtKB">
        <authorList>
            <consortium name="Ensembl"/>
        </authorList>
    </citation>
    <scope>IDENTIFICATION</scope>
</reference>
<dbReference type="InterPro" id="IPR018491">
    <property type="entry name" value="SLC12_C"/>
</dbReference>
<keyword evidence="14 26" id="KW-0472">Membrane</keyword>
<name>A0A672UBY9_STRHB</name>
<keyword evidence="16" id="KW-0325">Glycoprotein</keyword>
<keyword evidence="31" id="KW-1185">Reference proteome</keyword>
<protein>
    <recommendedName>
        <fullName evidence="22">Solute carrier family 12 member 3</fullName>
    </recommendedName>
    <alternativeName>
        <fullName evidence="23">Na-Cl symporter</fullName>
    </alternativeName>
    <alternativeName>
        <fullName evidence="24">Thiazide-sensitive sodium-chloride cotransporter</fullName>
    </alternativeName>
</protein>
<keyword evidence="18" id="KW-0868">Chloride</keyword>
<keyword evidence="4" id="KW-1003">Cell membrane</keyword>
<dbReference type="GO" id="GO:1990573">
    <property type="term" value="P:potassium ion import across plasma membrane"/>
    <property type="evidence" value="ECO:0007669"/>
    <property type="project" value="TreeGrafter"/>
</dbReference>
<feature type="transmembrane region" description="Helical" evidence="26">
    <location>
        <begin position="304"/>
        <end position="326"/>
    </location>
</feature>
<comment type="subunit">
    <text evidence="21">Homodimer; adopts a domain-swap conformation at the scissor helices connecting the transmembrane domain and C-terminal domain. Interacts with KLHL3. Interacts with IL18R1; this interaction is increased by IL18 treatment.</text>
</comment>
<keyword evidence="17" id="KW-0739">Sodium transport</keyword>
<keyword evidence="9" id="KW-0832">Ubl conjugation</keyword>
<dbReference type="PANTHER" id="PTHR11827">
    <property type="entry name" value="SOLUTE CARRIER FAMILY 12, CATION COTRANSPORTERS"/>
    <property type="match status" value="1"/>
</dbReference>
<feature type="domain" description="Amino acid permease/ SLC12A" evidence="27">
    <location>
        <begin position="133"/>
        <end position="610"/>
    </location>
</feature>
<evidence type="ECO:0000256" key="25">
    <source>
        <dbReference type="SAM" id="MobiDB-lite"/>
    </source>
</evidence>
<evidence type="ECO:0000256" key="15">
    <source>
        <dbReference type="ARBA" id="ARBA00023157"/>
    </source>
</evidence>
<dbReference type="GO" id="GO:0016324">
    <property type="term" value="C:apical plasma membrane"/>
    <property type="evidence" value="ECO:0007669"/>
    <property type="project" value="UniProtKB-SubCell"/>
</dbReference>
<keyword evidence="10" id="KW-0769">Symport</keyword>
<evidence type="ECO:0000256" key="5">
    <source>
        <dbReference type="ARBA" id="ARBA00022553"/>
    </source>
</evidence>
<dbReference type="GO" id="GO:0055064">
    <property type="term" value="P:chloride ion homeostasis"/>
    <property type="evidence" value="ECO:0007669"/>
    <property type="project" value="TreeGrafter"/>
</dbReference>
<feature type="transmembrane region" description="Helical" evidence="26">
    <location>
        <begin position="417"/>
        <end position="440"/>
    </location>
</feature>
<feature type="domain" description="SLC12A transporter C-terminal" evidence="28">
    <location>
        <begin position="619"/>
        <end position="758"/>
    </location>
</feature>
<dbReference type="GO" id="GO:0055078">
    <property type="term" value="P:sodium ion homeostasis"/>
    <property type="evidence" value="ECO:0007669"/>
    <property type="project" value="TreeGrafter"/>
</dbReference>
<feature type="transmembrane region" description="Helical" evidence="26">
    <location>
        <begin position="237"/>
        <end position="262"/>
    </location>
</feature>
<dbReference type="GO" id="GO:0055075">
    <property type="term" value="P:potassium ion homeostasis"/>
    <property type="evidence" value="ECO:0007669"/>
    <property type="project" value="TreeGrafter"/>
</dbReference>
<keyword evidence="6 26" id="KW-0812">Transmembrane</keyword>
<evidence type="ECO:0000256" key="8">
    <source>
        <dbReference type="ARBA" id="ARBA00022840"/>
    </source>
</evidence>
<dbReference type="FunFam" id="1.20.1740.10:FF:000018">
    <property type="entry name" value="solute carrier family 12 member 3 isoform X2"/>
    <property type="match status" value="1"/>
</dbReference>
<feature type="domain" description="SLC12A transporter C-terminal" evidence="28">
    <location>
        <begin position="790"/>
        <end position="996"/>
    </location>
</feature>
<evidence type="ECO:0000256" key="9">
    <source>
        <dbReference type="ARBA" id="ARBA00022843"/>
    </source>
</evidence>
<accession>A0A672UBY9</accession>
<evidence type="ECO:0000256" key="23">
    <source>
        <dbReference type="ARBA" id="ARBA00076232"/>
    </source>
</evidence>
<keyword evidence="8" id="KW-0067">ATP-binding</keyword>
<feature type="transmembrane region" description="Helical" evidence="26">
    <location>
        <begin position="161"/>
        <end position="187"/>
    </location>
</feature>
<evidence type="ECO:0000256" key="12">
    <source>
        <dbReference type="ARBA" id="ARBA00023053"/>
    </source>
</evidence>
<evidence type="ECO:0000256" key="20">
    <source>
        <dbReference type="ARBA" id="ARBA00056815"/>
    </source>
</evidence>
<evidence type="ECO:0000256" key="10">
    <source>
        <dbReference type="ARBA" id="ARBA00022847"/>
    </source>
</evidence>
<dbReference type="Pfam" id="PF08403">
    <property type="entry name" value="AA_permease_N"/>
    <property type="match status" value="1"/>
</dbReference>
<dbReference type="Ensembl" id="ENSSHBT00005013544.1">
    <property type="protein sequence ID" value="ENSSHBP00005011258.1"/>
    <property type="gene ID" value="ENSSHBG00005005922.1"/>
</dbReference>
<evidence type="ECO:0000313" key="31">
    <source>
        <dbReference type="Proteomes" id="UP000472266"/>
    </source>
</evidence>
<evidence type="ECO:0000256" key="21">
    <source>
        <dbReference type="ARBA" id="ARBA00063035"/>
    </source>
</evidence>
<dbReference type="AlphaFoldDB" id="A0A672UBY9"/>
<evidence type="ECO:0000256" key="4">
    <source>
        <dbReference type="ARBA" id="ARBA00022475"/>
    </source>
</evidence>
<dbReference type="GO" id="GO:0008511">
    <property type="term" value="F:sodium:potassium:chloride symporter activity"/>
    <property type="evidence" value="ECO:0007669"/>
    <property type="project" value="TreeGrafter"/>
</dbReference>
<dbReference type="InterPro" id="IPR002948">
    <property type="entry name" value="SLC12A3"/>
</dbReference>
<sequence length="997" mass="109747">MAELPIVELPPARCSGRFTISTLLGTEEGGRGPYAPAEGSGCDSTQPTQLSGSTLCTRTFGYNTVDVVPAYDHYANSKGVVDTRKGRPSLADLHSILKVRWDSAHATGPSEEAPGEPGTDPAPEPVRFGWVKGVMIRCMLNIWGVILYLRLPWITAQAGIALTWLIILMSVTVTTITGLSISAISTNGKVKSGGTYFLISRSLGPELGGSIGLIFAFANAVWLCMSPGVRVIPISQIPAFSWLFLLWQAQILFFLVILVSFINYLVGTVIPATAEKQAKGFFSYRADIFAQNFVPNWRGPEGSFFSLFSIFFPSATGILAGANISGDLKDPAVAIPKGTLMAIFWTTVSYLVLSATIGACVVRDASGSLNDSVALGSPGCEGLACAFGWNFTACAQRQSCRYGLSNYYQSMSMVSGFGPLITAGIFGATLSSALACLVSAPKVFQCLCRDQLYPLIGFFGKGYGRNSEPIRGYMLTYVIAVGFILIAELNAIAPIISNFFLCSYALINFSCFHASITNSPGWRPSFRYYSKWAALFGAAISVVIMFLLTWWAALIAFGIVIFLLGYVLYKKPDVNWGSSMQASSYNMALNYSVGLSEVDEHIKNYRPQCLVLTGPPSFRPALVDFVGTFTKNLSLMLCGNVLIGPRKQKMPESRLMADGHTKWLMKRKIKAFYTDVVAENLRSGVQMLIQAAGLGKMRPNILVLGYKRNWRTGSPQSLEDYVGILHDAFDFKYGVCLIRMKEGLNVSRVLQAHVNPTFEAAEENGTRGRAALSTGWSRLGATQMDPTTLASAQQASTIFQSEQGKKTIDIYWLFDDGGLTLLIPYLLGRKKRWGKCKIRVFVGGQINRMDEERKVIVSLLSKFRLGFHEVHILPDINEKPRPEHIKRFDDLIAPFRLNDGFKDVAMVNEMRQGCPWKISDEEVDKNRVKSLRQVRLNEILLDYSRDAALIAITPPVGRKGCPSSLYMAWLETLSQDLRPPIILIRGNQENVLTFYCQ</sequence>
<feature type="region of interest" description="Disordered" evidence="25">
    <location>
        <begin position="26"/>
        <end position="48"/>
    </location>
</feature>
<keyword evidence="13" id="KW-0406">Ion transport</keyword>
<evidence type="ECO:0000256" key="3">
    <source>
        <dbReference type="ARBA" id="ARBA00022448"/>
    </source>
</evidence>
<evidence type="ECO:0000256" key="11">
    <source>
        <dbReference type="ARBA" id="ARBA00022989"/>
    </source>
</evidence>
<gene>
    <name evidence="30" type="primary">SLC12A3</name>
</gene>
<reference evidence="30 31" key="1">
    <citation type="submission" date="2019-11" db="EMBL/GenBank/DDBJ databases">
        <title>Strigops habroptila (kakapo) genome, bStrHab1, primary haplotype, v2.</title>
        <authorList>
            <person name="Jarvis E.D."/>
            <person name="Howard J."/>
            <person name="Rhie A."/>
            <person name="Phillippy A."/>
            <person name="Korlach J."/>
            <person name="Digby A."/>
            <person name="Iorns D."/>
            <person name="Eason D."/>
            <person name="Robertson B."/>
            <person name="Raemaekers T."/>
            <person name="Howe K."/>
            <person name="Lewin H."/>
            <person name="Damas J."/>
            <person name="Hastie A."/>
            <person name="Tracey A."/>
            <person name="Chow W."/>
            <person name="Fedrigo O."/>
        </authorList>
    </citation>
    <scope>NUCLEOTIDE SEQUENCE [LARGE SCALE GENOMIC DNA]</scope>
</reference>
<comment type="similarity">
    <text evidence="2">Belongs to the SLC12A transporter family.</text>
</comment>
<dbReference type="Pfam" id="PF00324">
    <property type="entry name" value="AA_permease"/>
    <property type="match status" value="1"/>
</dbReference>
<evidence type="ECO:0000256" key="1">
    <source>
        <dbReference type="ARBA" id="ARBA00004424"/>
    </source>
</evidence>
<dbReference type="InterPro" id="IPR004841">
    <property type="entry name" value="AA-permease/SLC12A_dom"/>
</dbReference>
<evidence type="ECO:0000256" key="17">
    <source>
        <dbReference type="ARBA" id="ARBA00023201"/>
    </source>
</evidence>
<keyword evidence="11 26" id="KW-1133">Transmembrane helix</keyword>
<organism evidence="30 31">
    <name type="scientific">Strigops habroptila</name>
    <name type="common">Kakapo</name>
    <dbReference type="NCBI Taxonomy" id="2489341"/>
    <lineage>
        <taxon>Eukaryota</taxon>
        <taxon>Metazoa</taxon>
        <taxon>Chordata</taxon>
        <taxon>Craniata</taxon>
        <taxon>Vertebrata</taxon>
        <taxon>Euteleostomi</taxon>
        <taxon>Archelosauria</taxon>
        <taxon>Archosauria</taxon>
        <taxon>Dinosauria</taxon>
        <taxon>Saurischia</taxon>
        <taxon>Theropoda</taxon>
        <taxon>Coelurosauria</taxon>
        <taxon>Aves</taxon>
        <taxon>Neognathae</taxon>
        <taxon>Neoaves</taxon>
        <taxon>Telluraves</taxon>
        <taxon>Australaves</taxon>
        <taxon>Psittaciformes</taxon>
        <taxon>Psittacidae</taxon>
        <taxon>Strigops</taxon>
    </lineage>
</organism>
<evidence type="ECO:0000256" key="26">
    <source>
        <dbReference type="SAM" id="Phobius"/>
    </source>
</evidence>
<feature type="domain" description="Amino acid permease N-terminal" evidence="29">
    <location>
        <begin position="52"/>
        <end position="98"/>
    </location>
</feature>
<feature type="transmembrane region" description="Helical" evidence="26">
    <location>
        <begin position="338"/>
        <end position="359"/>
    </location>
</feature>
<dbReference type="GO" id="GO:0005524">
    <property type="term" value="F:ATP binding"/>
    <property type="evidence" value="ECO:0007669"/>
    <property type="project" value="UniProtKB-KW"/>
</dbReference>
<comment type="function">
    <text evidence="20">Electroneutral sodium and chloride ion cotransporter, which acts as a key mediator of sodium and chloride reabsorption in kidney distal convoluted tubules. Also acts as a receptor for the pro-inflammatory cytokine IL18, thereby contributing to IL18-induced cytokine production, including IFNG, IL6, IL18 and CCL2. May act either independently of IL18R1, or in a complex with IL18R1.</text>
</comment>
<keyword evidence="5" id="KW-0597">Phosphoprotein</keyword>
<dbReference type="NCBIfam" id="TIGR00930">
    <property type="entry name" value="2a30"/>
    <property type="match status" value="1"/>
</dbReference>
<dbReference type="PRINTS" id="PR01230">
    <property type="entry name" value="NACLTRNSPORT"/>
</dbReference>
<evidence type="ECO:0000256" key="7">
    <source>
        <dbReference type="ARBA" id="ARBA00022741"/>
    </source>
</evidence>
<evidence type="ECO:0000256" key="22">
    <source>
        <dbReference type="ARBA" id="ARBA00073714"/>
    </source>
</evidence>
<evidence type="ECO:0000256" key="14">
    <source>
        <dbReference type="ARBA" id="ARBA00023136"/>
    </source>
</evidence>
<evidence type="ECO:0000256" key="16">
    <source>
        <dbReference type="ARBA" id="ARBA00023180"/>
    </source>
</evidence>
<dbReference type="GO" id="GO:0006884">
    <property type="term" value="P:cell volume homeostasis"/>
    <property type="evidence" value="ECO:0007669"/>
    <property type="project" value="TreeGrafter"/>
</dbReference>
<evidence type="ECO:0000256" key="19">
    <source>
        <dbReference type="ARBA" id="ARBA00050884"/>
    </source>
</evidence>
<dbReference type="Pfam" id="PF03522">
    <property type="entry name" value="SLC12"/>
    <property type="match status" value="2"/>
</dbReference>
<keyword evidence="7" id="KW-0547">Nucleotide-binding</keyword>
<keyword evidence="12" id="KW-0915">Sodium</keyword>
<evidence type="ECO:0000256" key="18">
    <source>
        <dbReference type="ARBA" id="ARBA00023214"/>
    </source>
</evidence>
<proteinExistence type="inferred from homology"/>
<comment type="subcellular location">
    <subcellularLocation>
        <location evidence="1">Apical cell membrane</location>
        <topology evidence="1">Multi-pass membrane protein</topology>
    </subcellularLocation>
</comment>
<feature type="transmembrane region" description="Helical" evidence="26">
    <location>
        <begin position="207"/>
        <end position="225"/>
    </location>
</feature>
<evidence type="ECO:0000256" key="2">
    <source>
        <dbReference type="ARBA" id="ARBA00010593"/>
    </source>
</evidence>
<evidence type="ECO:0000256" key="24">
    <source>
        <dbReference type="ARBA" id="ARBA00077939"/>
    </source>
</evidence>
<dbReference type="InterPro" id="IPR013612">
    <property type="entry name" value="AA_permease_N"/>
</dbReference>
<evidence type="ECO:0000259" key="28">
    <source>
        <dbReference type="Pfam" id="PF03522"/>
    </source>
</evidence>
<reference evidence="30" key="2">
    <citation type="submission" date="2025-08" db="UniProtKB">
        <authorList>
            <consortium name="Ensembl"/>
        </authorList>
    </citation>
    <scope>IDENTIFICATION</scope>
</reference>
<dbReference type="Proteomes" id="UP000472266">
    <property type="component" value="Chromosome 3"/>
</dbReference>
<feature type="transmembrane region" description="Helical" evidence="26">
    <location>
        <begin position="528"/>
        <end position="544"/>
    </location>
</feature>
<dbReference type="Gene3D" id="1.20.1740.10">
    <property type="entry name" value="Amino acid/polyamine transporter I"/>
    <property type="match status" value="1"/>
</dbReference>
<comment type="catalytic activity">
    <reaction evidence="19">
        <text>chloride(out) + Na(+)(out) = chloride(in) + Na(+)(in)</text>
        <dbReference type="Rhea" id="RHEA:73887"/>
        <dbReference type="ChEBI" id="CHEBI:17996"/>
        <dbReference type="ChEBI" id="CHEBI:29101"/>
    </reaction>
</comment>
<keyword evidence="15" id="KW-1015">Disulfide bond</keyword>
<dbReference type="PANTHER" id="PTHR11827:SF9">
    <property type="entry name" value="SOLUTE CARRIER FAMILY 12 MEMBER 3"/>
    <property type="match status" value="1"/>
</dbReference>
<evidence type="ECO:0000259" key="29">
    <source>
        <dbReference type="Pfam" id="PF08403"/>
    </source>
</evidence>
<evidence type="ECO:0000256" key="13">
    <source>
        <dbReference type="ARBA" id="ARBA00023065"/>
    </source>
</evidence>
<evidence type="ECO:0000313" key="30">
    <source>
        <dbReference type="Ensembl" id="ENSSHBP00005011258.1"/>
    </source>
</evidence>
<evidence type="ECO:0000259" key="27">
    <source>
        <dbReference type="Pfam" id="PF00324"/>
    </source>
</evidence>
<dbReference type="GeneTree" id="ENSGT00940000155044"/>
<keyword evidence="3" id="KW-0813">Transport</keyword>